<dbReference type="KEGG" id="bbae:FRD01_15640"/>
<dbReference type="EMBL" id="CP042467">
    <property type="protein sequence ID" value="QED28641.1"/>
    <property type="molecule type" value="Genomic_DNA"/>
</dbReference>
<dbReference type="RefSeq" id="WP_146961249.1">
    <property type="nucleotide sequence ID" value="NZ_CP042467.1"/>
</dbReference>
<keyword evidence="2" id="KW-1185">Reference proteome</keyword>
<evidence type="ECO:0000313" key="1">
    <source>
        <dbReference type="EMBL" id="QED28641.1"/>
    </source>
</evidence>
<reference evidence="1 2" key="1">
    <citation type="submission" date="2019-08" db="EMBL/GenBank/DDBJ databases">
        <authorList>
            <person name="Liang Q."/>
        </authorList>
    </citation>
    <scope>NUCLEOTIDE SEQUENCE [LARGE SCALE GENOMIC DNA]</scope>
    <source>
        <strain evidence="1 2">V1718</strain>
    </source>
</reference>
<name>A0A5B8XTN1_9DELT</name>
<proteinExistence type="predicted"/>
<evidence type="ECO:0000313" key="2">
    <source>
        <dbReference type="Proteomes" id="UP000321595"/>
    </source>
</evidence>
<accession>A0A5B8XTN1</accession>
<organism evidence="1 2">
    <name type="scientific">Microvenator marinus</name>
    <dbReference type="NCBI Taxonomy" id="2600177"/>
    <lineage>
        <taxon>Bacteria</taxon>
        <taxon>Deltaproteobacteria</taxon>
        <taxon>Bradymonadales</taxon>
        <taxon>Microvenatoraceae</taxon>
        <taxon>Microvenator</taxon>
    </lineage>
</organism>
<gene>
    <name evidence="1" type="ORF">FRD01_15640</name>
</gene>
<dbReference type="Proteomes" id="UP000321595">
    <property type="component" value="Chromosome"/>
</dbReference>
<sequence>MSHGVIAAPNHDFSTFQSFVRITLPAKITWTETEFNKARGLQTLRLTKALNEAQRQGLKAQLMATGEVRWVVIENDEVQIAYLDLRRKVLEVSEGVWALVVTRPSSFALADYLDSSDCQTWFNHLNESMQLLATSMCSAKGQTSVEVILRGDDEFAKRLIDELMGPSPNFSRFHSELETRPSLSQRSRQLLHFVEAIRLFSTNSELLALERLRLIASTSPNSELEGIVIDLGVSTYSRLLEAALVRGEAQQALKLYDVFKIWGKLEPHPELALILAQTLLAHDRTHDALDRVLVLLESDPTDFAALDLALTIYERLDLPYQAHLIRKRRKD</sequence>
<dbReference type="AlphaFoldDB" id="A0A5B8XTN1"/>
<protein>
    <submittedName>
        <fullName evidence="1">Uncharacterized protein</fullName>
    </submittedName>
</protein>